<evidence type="ECO:0000313" key="3">
    <source>
        <dbReference type="Proteomes" id="UP000198857"/>
    </source>
</evidence>
<evidence type="ECO:0000259" key="1">
    <source>
        <dbReference type="Pfam" id="PF01614"/>
    </source>
</evidence>
<gene>
    <name evidence="2" type="ORF">SAMN05660464_2158</name>
</gene>
<dbReference type="Gene3D" id="3.30.450.40">
    <property type="match status" value="1"/>
</dbReference>
<dbReference type="InterPro" id="IPR014757">
    <property type="entry name" value="Tscrpt_reg_IclR_C"/>
</dbReference>
<dbReference type="OrthoDB" id="5191241at2"/>
<accession>A0A1I5MUM5</accession>
<name>A0A1I5MUM5_9ACTN</name>
<reference evidence="3" key="1">
    <citation type="submission" date="2016-10" db="EMBL/GenBank/DDBJ databases">
        <authorList>
            <person name="Varghese N."/>
            <person name="Submissions S."/>
        </authorList>
    </citation>
    <scope>NUCLEOTIDE SEQUENCE [LARGE SCALE GENOMIC DNA]</scope>
    <source>
        <strain evidence="3">DSM 44208</strain>
    </source>
</reference>
<keyword evidence="3" id="KW-1185">Reference proteome</keyword>
<dbReference type="AlphaFoldDB" id="A0A1I5MUM5"/>
<dbReference type="Pfam" id="PF01614">
    <property type="entry name" value="IclR_C"/>
    <property type="match status" value="1"/>
</dbReference>
<organism evidence="2 3">
    <name type="scientific">Geodermatophilus dictyosporus</name>
    <dbReference type="NCBI Taxonomy" id="1523247"/>
    <lineage>
        <taxon>Bacteria</taxon>
        <taxon>Bacillati</taxon>
        <taxon>Actinomycetota</taxon>
        <taxon>Actinomycetes</taxon>
        <taxon>Geodermatophilales</taxon>
        <taxon>Geodermatophilaceae</taxon>
        <taxon>Geodermatophilus</taxon>
    </lineage>
</organism>
<dbReference type="EMBL" id="FOWQ01000003">
    <property type="protein sequence ID" value="SFP13244.1"/>
    <property type="molecule type" value="Genomic_DNA"/>
</dbReference>
<proteinExistence type="predicted"/>
<evidence type="ECO:0000313" key="2">
    <source>
        <dbReference type="EMBL" id="SFP13244.1"/>
    </source>
</evidence>
<dbReference type="RefSeq" id="WP_136697232.1">
    <property type="nucleotide sequence ID" value="NZ_FOWQ01000003.1"/>
</dbReference>
<dbReference type="SUPFAM" id="SSF55781">
    <property type="entry name" value="GAF domain-like"/>
    <property type="match status" value="1"/>
</dbReference>
<dbReference type="Proteomes" id="UP000198857">
    <property type="component" value="Unassembled WGS sequence"/>
</dbReference>
<dbReference type="InterPro" id="IPR029016">
    <property type="entry name" value="GAF-like_dom_sf"/>
</dbReference>
<sequence length="187" mass="19732">MSVHSTPRTTHWDPPPGEGAIEELRLLAAGTGGTVVLFGWSGDVVRCLLRHDPPPRPLAIPLLDCAAPSSGMEAPLHVLLAWLPSDVLERRLAGLEHVPSMRNRLLLALQLARVRAAGCDVVTGGVHGEVTSIAVPVRDGDGEVDAALALLAPSVYLEDLDRGVVAADLGRVAAHLYDLPVRLPSPV</sequence>
<protein>
    <submittedName>
        <fullName evidence="2">Transcriptional regulator</fullName>
    </submittedName>
</protein>
<feature type="domain" description="IclR-ED" evidence="1">
    <location>
        <begin position="78"/>
        <end position="169"/>
    </location>
</feature>